<reference evidence="1 2" key="2">
    <citation type="submission" date="2013-02" db="EMBL/GenBank/DDBJ databases">
        <title>The Genome Sequence of Plasmodium falciparum Vietnam Oak-Knoll (FVO).</title>
        <authorList>
            <consortium name="The Broad Institute Genome Sequencing Platform"/>
            <consortium name="The Broad Institute Genome Sequencing Center for Infectious Disease"/>
            <person name="Neafsey D."/>
            <person name="Cheeseman I."/>
            <person name="Volkman S."/>
            <person name="Adams J."/>
            <person name="Walker B."/>
            <person name="Young S.K."/>
            <person name="Zeng Q."/>
            <person name="Gargeya S."/>
            <person name="Fitzgerald M."/>
            <person name="Haas B."/>
            <person name="Abouelleil A."/>
            <person name="Alvarado L."/>
            <person name="Arachchi H.M."/>
            <person name="Berlin A.M."/>
            <person name="Chapman S.B."/>
            <person name="Dewar J."/>
            <person name="Goldberg J."/>
            <person name="Griggs A."/>
            <person name="Gujja S."/>
            <person name="Hansen M."/>
            <person name="Howarth C."/>
            <person name="Imamovic A."/>
            <person name="Larimer J."/>
            <person name="McCowan C."/>
            <person name="Murphy C."/>
            <person name="Neiman D."/>
            <person name="Pearson M."/>
            <person name="Priest M."/>
            <person name="Roberts A."/>
            <person name="Saif S."/>
            <person name="Shea T."/>
            <person name="Sisk P."/>
            <person name="Sykes S."/>
            <person name="Wortman J."/>
            <person name="Nusbaum C."/>
            <person name="Birren B."/>
        </authorList>
    </citation>
    <scope>NUCLEOTIDE SEQUENCE [LARGE SCALE GENOMIC DNA]</scope>
    <source>
        <strain evidence="2">Vietnam Oak-Knoll (FVO)</strain>
    </source>
</reference>
<proteinExistence type="predicted"/>
<evidence type="ECO:0000313" key="2">
    <source>
        <dbReference type="Proteomes" id="UP000030690"/>
    </source>
</evidence>
<gene>
    <name evidence="1" type="ORF">PFFVO_00805</name>
</gene>
<dbReference type="AlphaFoldDB" id="A0A024VCZ8"/>
<reference evidence="1 2" key="1">
    <citation type="submission" date="2013-02" db="EMBL/GenBank/DDBJ databases">
        <title>The Genome Annotation of Plasmodium falciparum Vietnam Oak-Knoll (FVO).</title>
        <authorList>
            <consortium name="The Broad Institute Genome Sequencing Platform"/>
            <consortium name="The Broad Institute Genome Sequencing Center for Infectious Disease"/>
            <person name="Neafsey D."/>
            <person name="Hoffman S."/>
            <person name="Volkman S."/>
            <person name="Rosenthal P."/>
            <person name="Walker B."/>
            <person name="Young S.K."/>
            <person name="Zeng Q."/>
            <person name="Gargeya S."/>
            <person name="Fitzgerald M."/>
            <person name="Haas B."/>
            <person name="Abouelleil A."/>
            <person name="Allen A.W."/>
            <person name="Alvarado L."/>
            <person name="Arachchi H.M."/>
            <person name="Berlin A.M."/>
            <person name="Chapman S.B."/>
            <person name="Gainer-Dewar J."/>
            <person name="Goldberg J."/>
            <person name="Griggs A."/>
            <person name="Gujja S."/>
            <person name="Hansen M."/>
            <person name="Howarth C."/>
            <person name="Imamovic A."/>
            <person name="Ireland A."/>
            <person name="Larimer J."/>
            <person name="McCowan C."/>
            <person name="Murphy C."/>
            <person name="Pearson M."/>
            <person name="Poon T.W."/>
            <person name="Priest M."/>
            <person name="Roberts A."/>
            <person name="Saif S."/>
            <person name="Shea T."/>
            <person name="Sisk P."/>
            <person name="Sykes S."/>
            <person name="Wortman J."/>
            <person name="Nusbaum C."/>
            <person name="Birren B."/>
        </authorList>
    </citation>
    <scope>NUCLEOTIDE SEQUENCE [LARGE SCALE GENOMIC DNA]</scope>
    <source>
        <strain evidence="2">Vietnam Oak-Knoll (FVO)</strain>
    </source>
</reference>
<evidence type="ECO:0000313" key="1">
    <source>
        <dbReference type="EMBL" id="ETW20329.1"/>
    </source>
</evidence>
<dbReference type="Proteomes" id="UP000030690">
    <property type="component" value="Unassembled WGS sequence"/>
</dbReference>
<name>A0A024VCZ8_PLAFA</name>
<sequence>MNLSAIEKKNNFLKGIGNKETARELLQIVMNNCGKFHFKITLKDNREILGSLTYVDKYYLFLTNSEEHYKGSESYIRNCGDILIPLNIIKKIEIEKSYFDRCYEQLEKA</sequence>
<dbReference type="InterPro" id="IPR010920">
    <property type="entry name" value="LSM_dom_sf"/>
</dbReference>
<dbReference type="Gene3D" id="2.30.30.100">
    <property type="match status" value="1"/>
</dbReference>
<dbReference type="OrthoDB" id="368909at2759"/>
<evidence type="ECO:0008006" key="3">
    <source>
        <dbReference type="Google" id="ProtNLM"/>
    </source>
</evidence>
<accession>A0A024VCZ8</accession>
<dbReference type="EMBL" id="KI925023">
    <property type="protein sequence ID" value="ETW20329.1"/>
    <property type="molecule type" value="Genomic_DNA"/>
</dbReference>
<dbReference type="SMR" id="A0A024VCZ8"/>
<protein>
    <recommendedName>
        <fullName evidence="3">LSM domain-containing protein</fullName>
    </recommendedName>
</protein>
<organism evidence="1 2">
    <name type="scientific">Plasmodium falciparum Vietnam Oak-Knoll</name>
    <name type="common">FVO</name>
    <dbReference type="NCBI Taxonomy" id="1036723"/>
    <lineage>
        <taxon>Eukaryota</taxon>
        <taxon>Sar</taxon>
        <taxon>Alveolata</taxon>
        <taxon>Apicomplexa</taxon>
        <taxon>Aconoidasida</taxon>
        <taxon>Haemosporida</taxon>
        <taxon>Plasmodiidae</taxon>
        <taxon>Plasmodium</taxon>
        <taxon>Plasmodium (Laverania)</taxon>
    </lineage>
</organism>
<dbReference type="SUPFAM" id="SSF50182">
    <property type="entry name" value="Sm-like ribonucleoproteins"/>
    <property type="match status" value="1"/>
</dbReference>